<keyword evidence="2" id="KW-1185">Reference proteome</keyword>
<evidence type="ECO:0008006" key="3">
    <source>
        <dbReference type="Google" id="ProtNLM"/>
    </source>
</evidence>
<proteinExistence type="predicted"/>
<dbReference type="RefSeq" id="WP_208175220.1">
    <property type="nucleotide sequence ID" value="NZ_JAGETZ010000004.1"/>
</dbReference>
<dbReference type="EMBL" id="JAGETZ010000004">
    <property type="protein sequence ID" value="MBO2009595.1"/>
    <property type="molecule type" value="Genomic_DNA"/>
</dbReference>
<name>A0ABS3QFW9_9BACT</name>
<protein>
    <recommendedName>
        <fullName evidence="3">Secreted protein</fullName>
    </recommendedName>
</protein>
<sequence>MCPPISCCRQRLTRPLPTQVYYLTRLLLALSSAELLPHQLTLAEARLGSIWDQLQHAVQHRYQVSATCALALTERLAAQLLQADCCRRSLLRQVPLGEALGPARVLA</sequence>
<evidence type="ECO:0000313" key="2">
    <source>
        <dbReference type="Proteomes" id="UP000664369"/>
    </source>
</evidence>
<organism evidence="1 2">
    <name type="scientific">Hymenobacter negativus</name>
    <dbReference type="NCBI Taxonomy" id="2795026"/>
    <lineage>
        <taxon>Bacteria</taxon>
        <taxon>Pseudomonadati</taxon>
        <taxon>Bacteroidota</taxon>
        <taxon>Cytophagia</taxon>
        <taxon>Cytophagales</taxon>
        <taxon>Hymenobacteraceae</taxon>
        <taxon>Hymenobacter</taxon>
    </lineage>
</organism>
<dbReference type="Proteomes" id="UP000664369">
    <property type="component" value="Unassembled WGS sequence"/>
</dbReference>
<reference evidence="1 2" key="1">
    <citation type="submission" date="2021-03" db="EMBL/GenBank/DDBJ databases">
        <authorList>
            <person name="Kim M.K."/>
        </authorList>
    </citation>
    <scope>NUCLEOTIDE SEQUENCE [LARGE SCALE GENOMIC DNA]</scope>
    <source>
        <strain evidence="1 2">BT442</strain>
    </source>
</reference>
<gene>
    <name evidence="1" type="ORF">J4E00_11075</name>
</gene>
<evidence type="ECO:0000313" key="1">
    <source>
        <dbReference type="EMBL" id="MBO2009595.1"/>
    </source>
</evidence>
<comment type="caution">
    <text evidence="1">The sequence shown here is derived from an EMBL/GenBank/DDBJ whole genome shotgun (WGS) entry which is preliminary data.</text>
</comment>
<accession>A0ABS3QFW9</accession>